<protein>
    <submittedName>
        <fullName evidence="1">Immunity 49 family protein</fullName>
    </submittedName>
</protein>
<dbReference type="Proteomes" id="UP001055940">
    <property type="component" value="Chromosome"/>
</dbReference>
<evidence type="ECO:0000313" key="2">
    <source>
        <dbReference type="Proteomes" id="UP001055940"/>
    </source>
</evidence>
<accession>A0ABY5D0P1</accession>
<dbReference type="EMBL" id="CP099837">
    <property type="protein sequence ID" value="USY17475.1"/>
    <property type="molecule type" value="Genomic_DNA"/>
</dbReference>
<keyword evidence="2" id="KW-1185">Reference proteome</keyword>
<name>A0ABY5D0P1_9ACTN</name>
<sequence>MEEHPGRLKSRSKAFLGDARIALAVDPVARYIETWYAWTAAMQMYRAIFAVSTTPDSQMVECMIDHKRRTLKGSGPQNYTSATNLITAFELSVTCRDQQLWDKMAAIPVEVLRESGESWGTTYGSYIYPWVAAIQAFMRNDREALFRELEKAIVLTGPEHVTFGHEEVDKLVFPVMNTFRCLIQFDAPGFNEALAQGLELHKDYYTADEERSKHENGIVPLGLLAMACMAYDRNRSHGDFPLEVESDYLPDCILRGAWYGEFDL</sequence>
<gene>
    <name evidence="1" type="ORF">NE857_19235</name>
</gene>
<evidence type="ECO:0000313" key="1">
    <source>
        <dbReference type="EMBL" id="USY17475.1"/>
    </source>
</evidence>
<dbReference type="InterPro" id="IPR029074">
    <property type="entry name" value="Imm49"/>
</dbReference>
<organism evidence="1 2">
    <name type="scientific">Nocardiopsis exhalans</name>
    <dbReference type="NCBI Taxonomy" id="163604"/>
    <lineage>
        <taxon>Bacteria</taxon>
        <taxon>Bacillati</taxon>
        <taxon>Actinomycetota</taxon>
        <taxon>Actinomycetes</taxon>
        <taxon>Streptosporangiales</taxon>
        <taxon>Nocardiopsidaceae</taxon>
        <taxon>Nocardiopsis</taxon>
    </lineage>
</organism>
<proteinExistence type="predicted"/>
<dbReference type="Pfam" id="PF15575">
    <property type="entry name" value="Imm49"/>
    <property type="match status" value="1"/>
</dbReference>
<dbReference type="RefSeq" id="WP_254417045.1">
    <property type="nucleotide sequence ID" value="NZ_BAAAJB010000069.1"/>
</dbReference>
<reference evidence="1" key="1">
    <citation type="submission" date="2022-06" db="EMBL/GenBank/DDBJ databases">
        <authorList>
            <person name="Ping M."/>
        </authorList>
    </citation>
    <scope>NUCLEOTIDE SEQUENCE</scope>
    <source>
        <strain evidence="1">JCM11759T</strain>
    </source>
</reference>